<sequence>MPCVEENPKEVDVALQILDIVTPRINVSADTDSEVVRETSQTDHLNKRLLQTFLQRLNVMSVVPTDNTEPEEDNSQEFED</sequence>
<evidence type="ECO:0000313" key="1">
    <source>
        <dbReference type="EMBL" id="KNC33432.1"/>
    </source>
</evidence>
<dbReference type="AlphaFoldDB" id="A0A0L0CMJ4"/>
<dbReference type="Proteomes" id="UP000037069">
    <property type="component" value="Unassembled WGS sequence"/>
</dbReference>
<protein>
    <submittedName>
        <fullName evidence="1">Uncharacterized protein</fullName>
    </submittedName>
</protein>
<organism evidence="1 2">
    <name type="scientific">Lucilia cuprina</name>
    <name type="common">Green bottle fly</name>
    <name type="synonym">Australian sheep blowfly</name>
    <dbReference type="NCBI Taxonomy" id="7375"/>
    <lineage>
        <taxon>Eukaryota</taxon>
        <taxon>Metazoa</taxon>
        <taxon>Ecdysozoa</taxon>
        <taxon>Arthropoda</taxon>
        <taxon>Hexapoda</taxon>
        <taxon>Insecta</taxon>
        <taxon>Pterygota</taxon>
        <taxon>Neoptera</taxon>
        <taxon>Endopterygota</taxon>
        <taxon>Diptera</taxon>
        <taxon>Brachycera</taxon>
        <taxon>Muscomorpha</taxon>
        <taxon>Oestroidea</taxon>
        <taxon>Calliphoridae</taxon>
        <taxon>Luciliinae</taxon>
        <taxon>Lucilia</taxon>
    </lineage>
</organism>
<keyword evidence="2" id="KW-1185">Reference proteome</keyword>
<comment type="caution">
    <text evidence="1">The sequence shown here is derived from an EMBL/GenBank/DDBJ whole genome shotgun (WGS) entry which is preliminary data.</text>
</comment>
<dbReference type="OrthoDB" id="7372677at2759"/>
<gene>
    <name evidence="1" type="ORF">FF38_09842</name>
</gene>
<reference evidence="1 2" key="1">
    <citation type="journal article" date="2015" name="Nat. Commun.">
        <title>Lucilia cuprina genome unlocks parasitic fly biology to underpin future interventions.</title>
        <authorList>
            <person name="Anstead C.A."/>
            <person name="Korhonen P.K."/>
            <person name="Young N.D."/>
            <person name="Hall R.S."/>
            <person name="Jex A.R."/>
            <person name="Murali S.C."/>
            <person name="Hughes D.S."/>
            <person name="Lee S.F."/>
            <person name="Perry T."/>
            <person name="Stroehlein A.J."/>
            <person name="Ansell B.R."/>
            <person name="Breugelmans B."/>
            <person name="Hofmann A."/>
            <person name="Qu J."/>
            <person name="Dugan S."/>
            <person name="Lee S.L."/>
            <person name="Chao H."/>
            <person name="Dinh H."/>
            <person name="Han Y."/>
            <person name="Doddapaneni H.V."/>
            <person name="Worley K.C."/>
            <person name="Muzny D.M."/>
            <person name="Ioannidis P."/>
            <person name="Waterhouse R.M."/>
            <person name="Zdobnov E.M."/>
            <person name="James P.J."/>
            <person name="Bagnall N.H."/>
            <person name="Kotze A.C."/>
            <person name="Gibbs R.A."/>
            <person name="Richards S."/>
            <person name="Batterham P."/>
            <person name="Gasser R.B."/>
        </authorList>
    </citation>
    <scope>NUCLEOTIDE SEQUENCE [LARGE SCALE GENOMIC DNA]</scope>
    <source>
        <strain evidence="1 2">LS</strain>
        <tissue evidence="1">Full body</tissue>
    </source>
</reference>
<proteinExistence type="predicted"/>
<accession>A0A0L0CMJ4</accession>
<dbReference type="EMBL" id="JRES01000195">
    <property type="protein sequence ID" value="KNC33432.1"/>
    <property type="molecule type" value="Genomic_DNA"/>
</dbReference>
<evidence type="ECO:0000313" key="2">
    <source>
        <dbReference type="Proteomes" id="UP000037069"/>
    </source>
</evidence>
<name>A0A0L0CMJ4_LUCCU</name>